<sequence length="351" mass="37373">MAGLPYMLKIMPKPSVTSPSPANPLVVALAYDGLCTFEFGVAVEMFGLPRPEMGEGWYCFAVAAIEPGELRATGGIRLTADGGLDLLAEAGTIIVPGWRGADTPVPEALCQALRAAHARGARVLSICSGVFVLAAAGLLSGLRATTHWRYTDKLRALYPDVEVVPDVLYVDSGAVLTSAGSAAGIDLCLHLIRRDFGSEAANRVARRLVVPPHRDGGQAQFIERAVPEVHESARLGPLIDRMRARLGEDFSIAALAKAAGMSERTFLRRFEAATGTTPARWLLGERLARARQLLEESTVGMEQVAEGSGFGSTQTLRHHFRQQLSTTPAAYRAMFGRVAAQAGAPAEVAAE</sequence>
<keyword evidence="6" id="KW-1185">Reference proteome</keyword>
<keyword evidence="2" id="KW-0238">DNA-binding</keyword>
<feature type="domain" description="HTH araC/xylS-type" evidence="4">
    <location>
        <begin position="236"/>
        <end position="334"/>
    </location>
</feature>
<reference evidence="5 6" key="1">
    <citation type="submission" date="2020-01" db="EMBL/GenBank/DDBJ databases">
        <title>Draft genome assembly of Ensifer adhaerens T173.</title>
        <authorList>
            <person name="Craig J.E."/>
            <person name="Stinchcombe J.R."/>
        </authorList>
    </citation>
    <scope>NUCLEOTIDE SEQUENCE [LARGE SCALE GENOMIC DNA]</scope>
    <source>
        <strain evidence="5 6">T173</strain>
    </source>
</reference>
<protein>
    <submittedName>
        <fullName evidence="5">Transcriptional regulator FtrA</fullName>
    </submittedName>
</protein>
<dbReference type="PROSITE" id="PS00041">
    <property type="entry name" value="HTH_ARAC_FAMILY_1"/>
    <property type="match status" value="1"/>
</dbReference>
<keyword evidence="1" id="KW-0805">Transcription regulation</keyword>
<dbReference type="Gene3D" id="1.10.10.60">
    <property type="entry name" value="Homeodomain-like"/>
    <property type="match status" value="1"/>
</dbReference>
<dbReference type="InterPro" id="IPR018062">
    <property type="entry name" value="HTH_AraC-typ_CS"/>
</dbReference>
<dbReference type="Gene3D" id="3.40.50.880">
    <property type="match status" value="1"/>
</dbReference>
<dbReference type="PANTHER" id="PTHR43130:SF3">
    <property type="entry name" value="HTH-TYPE TRANSCRIPTIONAL REGULATOR RV1931C"/>
    <property type="match status" value="1"/>
</dbReference>
<dbReference type="SUPFAM" id="SSF52317">
    <property type="entry name" value="Class I glutamine amidotransferase-like"/>
    <property type="match status" value="1"/>
</dbReference>
<dbReference type="Pfam" id="PF01965">
    <property type="entry name" value="DJ-1_PfpI"/>
    <property type="match status" value="1"/>
</dbReference>
<evidence type="ECO:0000256" key="3">
    <source>
        <dbReference type="ARBA" id="ARBA00023163"/>
    </source>
</evidence>
<dbReference type="InterPro" id="IPR029062">
    <property type="entry name" value="Class_I_gatase-like"/>
</dbReference>
<dbReference type="GO" id="GO:0003700">
    <property type="term" value="F:DNA-binding transcription factor activity"/>
    <property type="evidence" value="ECO:0007669"/>
    <property type="project" value="InterPro"/>
</dbReference>
<organism evidence="5 6">
    <name type="scientific">Ensifer canadensis</name>
    <dbReference type="NCBI Taxonomy" id="555315"/>
    <lineage>
        <taxon>Bacteria</taxon>
        <taxon>Pseudomonadati</taxon>
        <taxon>Pseudomonadota</taxon>
        <taxon>Alphaproteobacteria</taxon>
        <taxon>Hyphomicrobiales</taxon>
        <taxon>Rhizobiaceae</taxon>
        <taxon>Sinorhizobium/Ensifer group</taxon>
        <taxon>Ensifer</taxon>
    </lineage>
</organism>
<dbReference type="Pfam" id="PF12833">
    <property type="entry name" value="HTH_18"/>
    <property type="match status" value="1"/>
</dbReference>
<evidence type="ECO:0000313" key="5">
    <source>
        <dbReference type="EMBL" id="MBM3092146.1"/>
    </source>
</evidence>
<evidence type="ECO:0000259" key="4">
    <source>
        <dbReference type="PROSITE" id="PS01124"/>
    </source>
</evidence>
<evidence type="ECO:0000256" key="2">
    <source>
        <dbReference type="ARBA" id="ARBA00023125"/>
    </source>
</evidence>
<dbReference type="InterPro" id="IPR052158">
    <property type="entry name" value="INH-QAR"/>
</dbReference>
<evidence type="ECO:0000313" key="6">
    <source>
        <dbReference type="Proteomes" id="UP000744980"/>
    </source>
</evidence>
<dbReference type="NCBIfam" id="NF006902">
    <property type="entry name" value="PRK09393.1"/>
    <property type="match status" value="1"/>
</dbReference>
<dbReference type="SMART" id="SM00342">
    <property type="entry name" value="HTH_ARAC"/>
    <property type="match status" value="1"/>
</dbReference>
<gene>
    <name evidence="5" type="primary">ftrA</name>
    <name evidence="5" type="ORF">GFB56_15170</name>
</gene>
<accession>A0AAW4FLW8</accession>
<dbReference type="EMBL" id="WXFA01000008">
    <property type="protein sequence ID" value="MBM3092146.1"/>
    <property type="molecule type" value="Genomic_DNA"/>
</dbReference>
<dbReference type="PANTHER" id="PTHR43130">
    <property type="entry name" value="ARAC-FAMILY TRANSCRIPTIONAL REGULATOR"/>
    <property type="match status" value="1"/>
</dbReference>
<dbReference type="RefSeq" id="WP_051509172.1">
    <property type="nucleotide sequence ID" value="NZ_CP083370.1"/>
</dbReference>
<dbReference type="SUPFAM" id="SSF46689">
    <property type="entry name" value="Homeodomain-like"/>
    <property type="match status" value="2"/>
</dbReference>
<dbReference type="PROSITE" id="PS01124">
    <property type="entry name" value="HTH_ARAC_FAMILY_2"/>
    <property type="match status" value="1"/>
</dbReference>
<dbReference type="AlphaFoldDB" id="A0AAW4FLW8"/>
<keyword evidence="3" id="KW-0804">Transcription</keyword>
<dbReference type="CDD" id="cd03137">
    <property type="entry name" value="GATase1_AraC_1"/>
    <property type="match status" value="1"/>
</dbReference>
<dbReference type="InterPro" id="IPR002818">
    <property type="entry name" value="DJ-1/PfpI"/>
</dbReference>
<dbReference type="InterPro" id="IPR009057">
    <property type="entry name" value="Homeodomain-like_sf"/>
</dbReference>
<name>A0AAW4FLW8_9HYPH</name>
<dbReference type="Proteomes" id="UP000744980">
    <property type="component" value="Unassembled WGS sequence"/>
</dbReference>
<evidence type="ECO:0000256" key="1">
    <source>
        <dbReference type="ARBA" id="ARBA00023015"/>
    </source>
</evidence>
<comment type="caution">
    <text evidence="5">The sequence shown here is derived from an EMBL/GenBank/DDBJ whole genome shotgun (WGS) entry which is preliminary data.</text>
</comment>
<proteinExistence type="predicted"/>
<dbReference type="InterPro" id="IPR018060">
    <property type="entry name" value="HTH_AraC"/>
</dbReference>
<dbReference type="GO" id="GO:0043565">
    <property type="term" value="F:sequence-specific DNA binding"/>
    <property type="evidence" value="ECO:0007669"/>
    <property type="project" value="InterPro"/>
</dbReference>